<feature type="transmembrane region" description="Helical" evidence="1">
    <location>
        <begin position="185"/>
        <end position="205"/>
    </location>
</feature>
<dbReference type="Proteomes" id="UP000619534">
    <property type="component" value="Unassembled WGS sequence"/>
</dbReference>
<protein>
    <submittedName>
        <fullName evidence="2">DUF5058 domain-containing protein</fullName>
    </submittedName>
</protein>
<feature type="transmembrane region" description="Helical" evidence="1">
    <location>
        <begin position="162"/>
        <end position="179"/>
    </location>
</feature>
<dbReference type="InterPro" id="IPR032479">
    <property type="entry name" value="DUF5058"/>
</dbReference>
<sequence>MNESVFQVANSTPLWIMAFIFVGIVMFQAIVFLRMAKKAAPDAGMTQKEVKTAIRTGFISSLGPSFAIAIVLVSLIALLGSPLTLMRIGIIGSAATESAAAGIGADAFGLELTSDNFSLEAFTTVVWTMSLGGMGWLIFTALFTKSLGKTQKKIEKKNPKTMALISTGAMLGAFGYLASDQMVTSINHTIAGAVALISMAIIMIVAEKADLSWLKEWALGIAMVIGMTSGYLTTFL</sequence>
<evidence type="ECO:0000256" key="1">
    <source>
        <dbReference type="SAM" id="Phobius"/>
    </source>
</evidence>
<evidence type="ECO:0000313" key="3">
    <source>
        <dbReference type="Proteomes" id="UP000619534"/>
    </source>
</evidence>
<feature type="transmembrane region" description="Helical" evidence="1">
    <location>
        <begin position="217"/>
        <end position="235"/>
    </location>
</feature>
<keyword evidence="3" id="KW-1185">Reference proteome</keyword>
<feature type="transmembrane region" description="Helical" evidence="1">
    <location>
        <begin position="57"/>
        <end position="79"/>
    </location>
</feature>
<reference evidence="3" key="1">
    <citation type="journal article" date="2019" name="Int. J. Syst. Evol. Microbiol.">
        <title>The Global Catalogue of Microorganisms (GCM) 10K type strain sequencing project: providing services to taxonomists for standard genome sequencing and annotation.</title>
        <authorList>
            <consortium name="The Broad Institute Genomics Platform"/>
            <consortium name="The Broad Institute Genome Sequencing Center for Infectious Disease"/>
            <person name="Wu L."/>
            <person name="Ma J."/>
        </authorList>
    </citation>
    <scope>NUCLEOTIDE SEQUENCE [LARGE SCALE GENOMIC DNA]</scope>
    <source>
        <strain evidence="3">CCM 7282</strain>
    </source>
</reference>
<feature type="transmembrane region" description="Helical" evidence="1">
    <location>
        <begin position="14"/>
        <end position="36"/>
    </location>
</feature>
<comment type="caution">
    <text evidence="2">The sequence shown here is derived from an EMBL/GenBank/DDBJ whole genome shotgun (WGS) entry which is preliminary data.</text>
</comment>
<dbReference type="Pfam" id="PF16481">
    <property type="entry name" value="DUF5058"/>
    <property type="match status" value="1"/>
</dbReference>
<feature type="transmembrane region" description="Helical" evidence="1">
    <location>
        <begin position="121"/>
        <end position="142"/>
    </location>
</feature>
<gene>
    <name evidence="2" type="ORF">GCM10007216_04680</name>
</gene>
<dbReference type="EMBL" id="BMCJ01000001">
    <property type="protein sequence ID" value="GGC77216.1"/>
    <property type="molecule type" value="Genomic_DNA"/>
</dbReference>
<dbReference type="RefSeq" id="WP_082412017.1">
    <property type="nucleotide sequence ID" value="NZ_BMCJ01000001.1"/>
</dbReference>
<accession>A0ABQ1NK35</accession>
<organism evidence="2 3">
    <name type="scientific">Thalassobacillus devorans</name>
    <dbReference type="NCBI Taxonomy" id="279813"/>
    <lineage>
        <taxon>Bacteria</taxon>
        <taxon>Bacillati</taxon>
        <taxon>Bacillota</taxon>
        <taxon>Bacilli</taxon>
        <taxon>Bacillales</taxon>
        <taxon>Bacillaceae</taxon>
        <taxon>Thalassobacillus</taxon>
    </lineage>
</organism>
<keyword evidence="1" id="KW-0472">Membrane</keyword>
<proteinExistence type="predicted"/>
<keyword evidence="1" id="KW-0812">Transmembrane</keyword>
<name>A0ABQ1NK35_9BACI</name>
<evidence type="ECO:0000313" key="2">
    <source>
        <dbReference type="EMBL" id="GGC77216.1"/>
    </source>
</evidence>
<keyword evidence="1" id="KW-1133">Transmembrane helix</keyword>